<reference evidence="9" key="1">
    <citation type="submission" date="2022-01" db="EMBL/GenBank/DDBJ databases">
        <authorList>
            <person name="Jo J.-H."/>
            <person name="Im W.-T."/>
        </authorList>
    </citation>
    <scope>NUCLEOTIDE SEQUENCE</scope>
    <source>
        <strain evidence="9">XY25</strain>
    </source>
</reference>
<evidence type="ECO:0000256" key="4">
    <source>
        <dbReference type="PROSITE-ProRule" id="PRU00169"/>
    </source>
</evidence>
<dbReference type="InterPro" id="IPR011006">
    <property type="entry name" value="CheY-like_superfamily"/>
</dbReference>
<dbReference type="Gene3D" id="3.30.450.20">
    <property type="entry name" value="PAS domain"/>
    <property type="match status" value="2"/>
</dbReference>
<dbReference type="InterPro" id="IPR005467">
    <property type="entry name" value="His_kinase_dom"/>
</dbReference>
<dbReference type="SMART" id="SM00448">
    <property type="entry name" value="REC"/>
    <property type="match status" value="1"/>
</dbReference>
<dbReference type="InterPro" id="IPR003594">
    <property type="entry name" value="HATPase_dom"/>
</dbReference>
<dbReference type="Pfam" id="PF08447">
    <property type="entry name" value="PAS_3"/>
    <property type="match status" value="1"/>
</dbReference>
<accession>A0ABS9K352</accession>
<dbReference type="PROSITE" id="PS50109">
    <property type="entry name" value="HIS_KIN"/>
    <property type="match status" value="2"/>
</dbReference>
<gene>
    <name evidence="9" type="ORF">LZ012_11470</name>
</gene>
<organism evidence="9 10">
    <name type="scientific">Dechloromonas hankyongensis</name>
    <dbReference type="NCBI Taxonomy" id="2908002"/>
    <lineage>
        <taxon>Bacteria</taxon>
        <taxon>Pseudomonadati</taxon>
        <taxon>Pseudomonadota</taxon>
        <taxon>Betaproteobacteria</taxon>
        <taxon>Rhodocyclales</taxon>
        <taxon>Azonexaceae</taxon>
        <taxon>Dechloromonas</taxon>
    </lineage>
</organism>
<evidence type="ECO:0000256" key="2">
    <source>
        <dbReference type="ARBA" id="ARBA00012438"/>
    </source>
</evidence>
<comment type="caution">
    <text evidence="9">The sequence shown here is derived from an EMBL/GenBank/DDBJ whole genome shotgun (WGS) entry which is preliminary data.</text>
</comment>
<dbReference type="InterPro" id="IPR004358">
    <property type="entry name" value="Sig_transdc_His_kin-like_C"/>
</dbReference>
<dbReference type="EC" id="2.7.13.3" evidence="2"/>
<dbReference type="SUPFAM" id="SSF52172">
    <property type="entry name" value="CheY-like"/>
    <property type="match status" value="1"/>
</dbReference>
<dbReference type="Gene3D" id="1.10.287.130">
    <property type="match status" value="2"/>
</dbReference>
<dbReference type="InterPro" id="IPR003661">
    <property type="entry name" value="HisK_dim/P_dom"/>
</dbReference>
<dbReference type="RefSeq" id="WP_275710901.1">
    <property type="nucleotide sequence ID" value="NZ_JAKLTN010000002.1"/>
</dbReference>
<evidence type="ECO:0000256" key="3">
    <source>
        <dbReference type="ARBA" id="ARBA00022553"/>
    </source>
</evidence>
<dbReference type="PANTHER" id="PTHR43547">
    <property type="entry name" value="TWO-COMPONENT HISTIDINE KINASE"/>
    <property type="match status" value="1"/>
</dbReference>
<evidence type="ECO:0000313" key="9">
    <source>
        <dbReference type="EMBL" id="MCG2577612.1"/>
    </source>
</evidence>
<keyword evidence="10" id="KW-1185">Reference proteome</keyword>
<dbReference type="CDD" id="cd00082">
    <property type="entry name" value="HisKA"/>
    <property type="match status" value="2"/>
</dbReference>
<dbReference type="SUPFAM" id="SSF55874">
    <property type="entry name" value="ATPase domain of HSP90 chaperone/DNA topoisomerase II/histidine kinase"/>
    <property type="match status" value="2"/>
</dbReference>
<feature type="domain" description="Histidine kinase" evidence="5">
    <location>
        <begin position="209"/>
        <end position="425"/>
    </location>
</feature>
<dbReference type="Pfam" id="PF00072">
    <property type="entry name" value="Response_reg"/>
    <property type="match status" value="1"/>
</dbReference>
<dbReference type="InterPro" id="IPR001789">
    <property type="entry name" value="Sig_transdc_resp-reg_receiver"/>
</dbReference>
<dbReference type="SUPFAM" id="SSF55785">
    <property type="entry name" value="PYP-like sensor domain (PAS domain)"/>
    <property type="match status" value="2"/>
</dbReference>
<dbReference type="EMBL" id="JAKLTN010000002">
    <property type="protein sequence ID" value="MCG2577612.1"/>
    <property type="molecule type" value="Genomic_DNA"/>
</dbReference>
<keyword evidence="9" id="KW-0067">ATP-binding</keyword>
<dbReference type="Pfam" id="PF02518">
    <property type="entry name" value="HATPase_c"/>
    <property type="match status" value="2"/>
</dbReference>
<protein>
    <recommendedName>
        <fullName evidence="2">histidine kinase</fullName>
        <ecNumber evidence="2">2.7.13.3</ecNumber>
    </recommendedName>
</protein>
<dbReference type="CDD" id="cd00130">
    <property type="entry name" value="PAS"/>
    <property type="match status" value="2"/>
</dbReference>
<keyword evidence="9" id="KW-0547">Nucleotide-binding</keyword>
<dbReference type="SMART" id="SM00086">
    <property type="entry name" value="PAC"/>
    <property type="match status" value="1"/>
</dbReference>
<dbReference type="InterPro" id="IPR000700">
    <property type="entry name" value="PAS-assoc_C"/>
</dbReference>
<feature type="domain" description="Response regulatory" evidence="6">
    <location>
        <begin position="466"/>
        <end position="581"/>
    </location>
</feature>
<dbReference type="NCBIfam" id="TIGR00229">
    <property type="entry name" value="sensory_box"/>
    <property type="match status" value="1"/>
</dbReference>
<evidence type="ECO:0000259" key="6">
    <source>
        <dbReference type="PROSITE" id="PS50110"/>
    </source>
</evidence>
<dbReference type="SMART" id="SM00388">
    <property type="entry name" value="HisKA"/>
    <property type="match status" value="2"/>
</dbReference>
<feature type="domain" description="PAC" evidence="8">
    <location>
        <begin position="668"/>
        <end position="720"/>
    </location>
</feature>
<dbReference type="PROSITE" id="PS50113">
    <property type="entry name" value="PAC"/>
    <property type="match status" value="1"/>
</dbReference>
<dbReference type="InterPro" id="IPR035965">
    <property type="entry name" value="PAS-like_dom_sf"/>
</dbReference>
<name>A0ABS9K352_9RHOO</name>
<dbReference type="Gene3D" id="3.30.565.10">
    <property type="entry name" value="Histidine kinase-like ATPase, C-terminal domain"/>
    <property type="match status" value="2"/>
</dbReference>
<dbReference type="PROSITE" id="PS50110">
    <property type="entry name" value="RESPONSE_REGULATORY"/>
    <property type="match status" value="1"/>
</dbReference>
<dbReference type="CDD" id="cd00156">
    <property type="entry name" value="REC"/>
    <property type="match status" value="1"/>
</dbReference>
<dbReference type="Proteomes" id="UP001165384">
    <property type="component" value="Unassembled WGS sequence"/>
</dbReference>
<dbReference type="SUPFAM" id="SSF47384">
    <property type="entry name" value="Homodimeric domain of signal transducing histidine kinase"/>
    <property type="match status" value="2"/>
</dbReference>
<dbReference type="InterPro" id="IPR001610">
    <property type="entry name" value="PAC"/>
</dbReference>
<dbReference type="Pfam" id="PF00512">
    <property type="entry name" value="HisKA"/>
    <property type="match status" value="2"/>
</dbReference>
<feature type="domain" description="PAS" evidence="7">
    <location>
        <begin position="594"/>
        <end position="664"/>
    </location>
</feature>
<dbReference type="PANTHER" id="PTHR43547:SF2">
    <property type="entry name" value="HYBRID SIGNAL TRANSDUCTION HISTIDINE KINASE C"/>
    <property type="match status" value="1"/>
</dbReference>
<dbReference type="InterPro" id="IPR013656">
    <property type="entry name" value="PAS_4"/>
</dbReference>
<dbReference type="InterPro" id="IPR013655">
    <property type="entry name" value="PAS_fold_3"/>
</dbReference>
<dbReference type="GO" id="GO:0005524">
    <property type="term" value="F:ATP binding"/>
    <property type="evidence" value="ECO:0007669"/>
    <property type="project" value="UniProtKB-KW"/>
</dbReference>
<dbReference type="Pfam" id="PF08448">
    <property type="entry name" value="PAS_4"/>
    <property type="match status" value="1"/>
</dbReference>
<dbReference type="PROSITE" id="PS50112">
    <property type="entry name" value="PAS"/>
    <property type="match status" value="1"/>
</dbReference>
<feature type="modified residue" description="4-aspartylphosphate" evidence="4">
    <location>
        <position position="514"/>
    </location>
</feature>
<dbReference type="PRINTS" id="PR00344">
    <property type="entry name" value="BCTRLSENSOR"/>
</dbReference>
<keyword evidence="3 4" id="KW-0597">Phosphoprotein</keyword>
<evidence type="ECO:0000313" key="10">
    <source>
        <dbReference type="Proteomes" id="UP001165384"/>
    </source>
</evidence>
<dbReference type="InterPro" id="IPR036890">
    <property type="entry name" value="HATPase_C_sf"/>
</dbReference>
<dbReference type="Gene3D" id="3.40.50.2300">
    <property type="match status" value="1"/>
</dbReference>
<comment type="catalytic activity">
    <reaction evidence="1">
        <text>ATP + protein L-histidine = ADP + protein N-phospho-L-histidine.</text>
        <dbReference type="EC" id="2.7.13.3"/>
    </reaction>
</comment>
<sequence length="970" mass="107088">MVAPVEPLPLPDYQALFEAAPGLYLVLDRQLVIVAVSNAYAQATKTRREDILGRGIFDVFPDNPDDPEAAGVRNLQASLQHVLHSAVPDAMPLQKYDIRKPDEEGGGFEARYWSPLNTPVIGADGQLAYIIHRVQDVTDFVRLKQQGVEENRLNESLRERAVGMEAELFARSRDVAEASAQLKTANEELARLYAKTREIDELKTRFFANVSHELRTPLTLILGPLGRLLESPGLDEGDRQALQLIRRNALLLHRQVDNLLDIAKLEAGKMLVHYAELNLADQLRLLCSHFDTVATDRNIRFTVDVPASLRIEADDEKLQRIVLNLLSNAFKFVPDGGCVALSLQTVDDQAVIRVRDNGPGVPDAMREAIFERFLQVNSGAARSHGGTGLGLAIVREFASLHRGSVRVVEAQGGGAEFVVSLPLQAPSGSAAAPAVGRKHQTIPAYADGEARPKLSSVPSLGQEYPLILVVEDNRDMHGFIASALATRYRVASAFNGQEGLEQAKAIRPDLILSDVMMPGMSGDQMVAAIRQDPFLDDTPIIMLTAKADDALRVRLLRHGVQDYIYKPFSVDELQARIAGLLSERTRVGSRVRHLEERFRATFEQAAVGIAHVAPDGRWLRVNRKLCDIVGYEHDELLATTFQDITYPPDLDADLTSLQQVLAGEIDSYQIEKRYVRKDGELIWINLSVSLVRDEGGLPDYFISVVEDIEQRKAAEEEVVRLNAGLEQRVHERTAELQAANRELDSFAYAVSHDLRAPLRAILGFSQALKEDCGDGLPEAARDSLHEITEGGRRMGELIDGILALSRSTRGGLQKRKVDLSAMATRILKEMSHLEPGRLVVWEVAPGLAAYGDPRMLDVVLHNLLGNAWKYTGHAQAPRIRFFAETIDGKARYCVADNGDGFDMQYADKLFQPFQRLHSQTRFPGIGIGLATAHRIISRHGGVIDATATAGSGACFRFTLPEGADYEDDTE</sequence>
<dbReference type="SMART" id="SM00387">
    <property type="entry name" value="HATPase_c"/>
    <property type="match status" value="2"/>
</dbReference>
<evidence type="ECO:0000256" key="1">
    <source>
        <dbReference type="ARBA" id="ARBA00000085"/>
    </source>
</evidence>
<evidence type="ECO:0000259" key="8">
    <source>
        <dbReference type="PROSITE" id="PS50113"/>
    </source>
</evidence>
<dbReference type="InterPro" id="IPR000014">
    <property type="entry name" value="PAS"/>
</dbReference>
<feature type="domain" description="Histidine kinase" evidence="5">
    <location>
        <begin position="749"/>
        <end position="963"/>
    </location>
</feature>
<evidence type="ECO:0000259" key="7">
    <source>
        <dbReference type="PROSITE" id="PS50112"/>
    </source>
</evidence>
<dbReference type="SMART" id="SM00091">
    <property type="entry name" value="PAS"/>
    <property type="match status" value="2"/>
</dbReference>
<evidence type="ECO:0000259" key="5">
    <source>
        <dbReference type="PROSITE" id="PS50109"/>
    </source>
</evidence>
<proteinExistence type="predicted"/>
<dbReference type="InterPro" id="IPR036097">
    <property type="entry name" value="HisK_dim/P_sf"/>
</dbReference>